<evidence type="ECO:0000313" key="3">
    <source>
        <dbReference type="Proteomes" id="UP001066276"/>
    </source>
</evidence>
<evidence type="ECO:0000313" key="2">
    <source>
        <dbReference type="EMBL" id="KAJ1160498.1"/>
    </source>
</evidence>
<gene>
    <name evidence="2" type="ORF">NDU88_001000</name>
</gene>
<feature type="compositionally biased region" description="Basic and acidic residues" evidence="1">
    <location>
        <begin position="50"/>
        <end position="67"/>
    </location>
</feature>
<organism evidence="2 3">
    <name type="scientific">Pleurodeles waltl</name>
    <name type="common">Iberian ribbed newt</name>
    <dbReference type="NCBI Taxonomy" id="8319"/>
    <lineage>
        <taxon>Eukaryota</taxon>
        <taxon>Metazoa</taxon>
        <taxon>Chordata</taxon>
        <taxon>Craniata</taxon>
        <taxon>Vertebrata</taxon>
        <taxon>Euteleostomi</taxon>
        <taxon>Amphibia</taxon>
        <taxon>Batrachia</taxon>
        <taxon>Caudata</taxon>
        <taxon>Salamandroidea</taxon>
        <taxon>Salamandridae</taxon>
        <taxon>Pleurodelinae</taxon>
        <taxon>Pleurodeles</taxon>
    </lineage>
</organism>
<name>A0AAV7SBA2_PLEWA</name>
<comment type="caution">
    <text evidence="2">The sequence shown here is derived from an EMBL/GenBank/DDBJ whole genome shotgun (WGS) entry which is preliminary data.</text>
</comment>
<dbReference type="Proteomes" id="UP001066276">
    <property type="component" value="Chromosome 4_2"/>
</dbReference>
<sequence>MGHAVRTYTVYNTDRTRRFPLMKTWQKNSTWPDTIEQKGRDEILRMPESLKDGEMRGSSHTTPDKCYWKPPISKQIHRDKRLPVV</sequence>
<protein>
    <submittedName>
        <fullName evidence="2">Uncharacterized protein</fullName>
    </submittedName>
</protein>
<proteinExistence type="predicted"/>
<dbReference type="EMBL" id="JANPWB010000008">
    <property type="protein sequence ID" value="KAJ1160498.1"/>
    <property type="molecule type" value="Genomic_DNA"/>
</dbReference>
<keyword evidence="3" id="KW-1185">Reference proteome</keyword>
<evidence type="ECO:0000256" key="1">
    <source>
        <dbReference type="SAM" id="MobiDB-lite"/>
    </source>
</evidence>
<feature type="region of interest" description="Disordered" evidence="1">
    <location>
        <begin position="50"/>
        <end position="70"/>
    </location>
</feature>
<dbReference type="AlphaFoldDB" id="A0AAV7SBA2"/>
<accession>A0AAV7SBA2</accession>
<reference evidence="2" key="1">
    <citation type="journal article" date="2022" name="bioRxiv">
        <title>Sequencing and chromosome-scale assembly of the giantPleurodeles waltlgenome.</title>
        <authorList>
            <person name="Brown T."/>
            <person name="Elewa A."/>
            <person name="Iarovenko S."/>
            <person name="Subramanian E."/>
            <person name="Araus A.J."/>
            <person name="Petzold A."/>
            <person name="Susuki M."/>
            <person name="Suzuki K.-i.T."/>
            <person name="Hayashi T."/>
            <person name="Toyoda A."/>
            <person name="Oliveira C."/>
            <person name="Osipova E."/>
            <person name="Leigh N.D."/>
            <person name="Simon A."/>
            <person name="Yun M.H."/>
        </authorList>
    </citation>
    <scope>NUCLEOTIDE SEQUENCE</scope>
    <source>
        <strain evidence="2">20211129_DDA</strain>
        <tissue evidence="2">Liver</tissue>
    </source>
</reference>